<feature type="transmembrane region" description="Helical" evidence="1">
    <location>
        <begin position="156"/>
        <end position="176"/>
    </location>
</feature>
<feature type="transmembrane region" description="Helical" evidence="1">
    <location>
        <begin position="130"/>
        <end position="149"/>
    </location>
</feature>
<dbReference type="AlphaFoldDB" id="A0AAT9GS18"/>
<evidence type="ECO:0000313" key="2">
    <source>
        <dbReference type="EMBL" id="BFH73678.1"/>
    </source>
</evidence>
<feature type="transmembrane region" description="Helical" evidence="1">
    <location>
        <begin position="12"/>
        <end position="34"/>
    </location>
</feature>
<protein>
    <submittedName>
        <fullName evidence="2">DUF1614 domain-containing protein</fullName>
    </submittedName>
</protein>
<accession>A0AAT9GS18</accession>
<dbReference type="InterPro" id="IPR011672">
    <property type="entry name" value="DUF1614"/>
</dbReference>
<name>A0AAT9GS18_9CREN</name>
<keyword evidence="1" id="KW-0472">Membrane</keyword>
<keyword evidence="1" id="KW-0812">Transmembrane</keyword>
<feature type="transmembrane region" description="Helical" evidence="1">
    <location>
        <begin position="46"/>
        <end position="69"/>
    </location>
</feature>
<reference evidence="2" key="1">
    <citation type="submission" date="2024-03" db="EMBL/GenBank/DDBJ databases">
        <title>Complete genome sequence of Sulfurisphaera javensis strain KD-1.</title>
        <authorList>
            <person name="Sakai H."/>
            <person name="Nur N."/>
            <person name="Suwanto A."/>
            <person name="Kurosawa N."/>
        </authorList>
    </citation>
    <scope>NUCLEOTIDE SEQUENCE</scope>
    <source>
        <strain evidence="2">KD-1</strain>
    </source>
</reference>
<feature type="transmembrane region" description="Helical" evidence="1">
    <location>
        <begin position="215"/>
        <end position="238"/>
    </location>
</feature>
<proteinExistence type="predicted"/>
<gene>
    <name evidence="2" type="ORF">SJAV_16220</name>
</gene>
<dbReference type="RefSeq" id="WP_369609254.1">
    <property type="nucleotide sequence ID" value="NZ_AP031322.1"/>
</dbReference>
<feature type="transmembrane region" description="Helical" evidence="1">
    <location>
        <begin position="182"/>
        <end position="203"/>
    </location>
</feature>
<dbReference type="Pfam" id="PF07758">
    <property type="entry name" value="DUF1614"/>
    <property type="match status" value="1"/>
</dbReference>
<feature type="transmembrane region" description="Helical" evidence="1">
    <location>
        <begin position="104"/>
        <end position="124"/>
    </location>
</feature>
<evidence type="ECO:0000256" key="1">
    <source>
        <dbReference type="SAM" id="Phobius"/>
    </source>
</evidence>
<sequence length="244" mass="26601">MAKRILIFTPFRGIYAIGYGFLGLIIFVVSIGYFSTLLKIVGINTMLSYFLAFELALFSLILSPVNVVIKEINKPALAPEVDVVYVFGIPFYVPRLSYQIRKTLVAINIGGAVIPTLLSLTLIALAFHGFYIIFLLLDLVILIVICNIFSRVVNGVGVVMNPLIAPLFSALFSYVLFFKVSYLVPISAYISSVLGSLIGADLLNLKKIIDSSPQLVSIGGMGTFDGIFMSGLFAIMLAEILVLI</sequence>
<organism evidence="2">
    <name type="scientific">Sulfurisphaera javensis</name>
    <dbReference type="NCBI Taxonomy" id="2049879"/>
    <lineage>
        <taxon>Archaea</taxon>
        <taxon>Thermoproteota</taxon>
        <taxon>Thermoprotei</taxon>
        <taxon>Sulfolobales</taxon>
        <taxon>Sulfolobaceae</taxon>
        <taxon>Sulfurisphaera</taxon>
    </lineage>
</organism>
<dbReference type="GeneID" id="92354578"/>
<dbReference type="KEGG" id="sjv:SJAV_16220"/>
<keyword evidence="1" id="KW-1133">Transmembrane helix</keyword>
<dbReference type="EMBL" id="AP031322">
    <property type="protein sequence ID" value="BFH73678.1"/>
    <property type="molecule type" value="Genomic_DNA"/>
</dbReference>